<accession>A0A7V3JAB6</accession>
<dbReference type="InterPro" id="IPR001650">
    <property type="entry name" value="Helicase_C-like"/>
</dbReference>
<evidence type="ECO:0000256" key="1">
    <source>
        <dbReference type="ARBA" id="ARBA00022741"/>
    </source>
</evidence>
<dbReference type="AlphaFoldDB" id="A0A7V3JAB6"/>
<evidence type="ECO:0000256" key="4">
    <source>
        <dbReference type="ARBA" id="ARBA00022806"/>
    </source>
</evidence>
<dbReference type="Pfam" id="PF00270">
    <property type="entry name" value="DEAD"/>
    <property type="match status" value="1"/>
</dbReference>
<dbReference type="InterPro" id="IPR012340">
    <property type="entry name" value="NA-bd_OB-fold"/>
</dbReference>
<evidence type="ECO:0000256" key="2">
    <source>
        <dbReference type="ARBA" id="ARBA00022763"/>
    </source>
</evidence>
<dbReference type="EMBL" id="DTGG01000096">
    <property type="protein sequence ID" value="HFZ09099.1"/>
    <property type="molecule type" value="Genomic_DNA"/>
</dbReference>
<dbReference type="InterPro" id="IPR027417">
    <property type="entry name" value="P-loop_NTPase"/>
</dbReference>
<organism evidence="10">
    <name type="scientific">candidate division CPR3 bacterium</name>
    <dbReference type="NCBI Taxonomy" id="2268181"/>
    <lineage>
        <taxon>Bacteria</taxon>
        <taxon>Bacteria division CPR3</taxon>
    </lineage>
</organism>
<keyword evidence="6" id="KW-0238">DNA-binding</keyword>
<evidence type="ECO:0000256" key="7">
    <source>
        <dbReference type="ARBA" id="ARBA00023204"/>
    </source>
</evidence>
<dbReference type="NCBIfam" id="NF008168">
    <property type="entry name" value="PRK10917.2-2"/>
    <property type="match status" value="1"/>
</dbReference>
<protein>
    <submittedName>
        <fullName evidence="10">ATP-dependent DNA helicase RecG</fullName>
    </submittedName>
</protein>
<dbReference type="CDD" id="cd04488">
    <property type="entry name" value="RecG_wedge_OBF"/>
    <property type="match status" value="1"/>
</dbReference>
<dbReference type="InterPro" id="IPR014001">
    <property type="entry name" value="Helicase_ATP-bd"/>
</dbReference>
<proteinExistence type="predicted"/>
<evidence type="ECO:0000256" key="6">
    <source>
        <dbReference type="ARBA" id="ARBA00023125"/>
    </source>
</evidence>
<dbReference type="InterPro" id="IPR033454">
    <property type="entry name" value="RecG_wedge"/>
</dbReference>
<evidence type="ECO:0000313" key="10">
    <source>
        <dbReference type="EMBL" id="HFZ09099.1"/>
    </source>
</evidence>
<keyword evidence="1" id="KW-0547">Nucleotide-binding</keyword>
<sequence>MALTLETKIEQLAGVGPKMAQRFKKLGIENVSDLLFHYPIRYDDFSHIKPIGQVGMMSQTEPVCIKGKILQIRNQRSPKGRMFLTHALIADDSDSIKAVWFNQPFLTRTLRKGEEYVFAGRIAYQDGSLVIKNPIYEREARILPVYPETQGLTSKYIRKIVKPLLFLTKNIVDYLPEEVRASQNLITLYDALNQIHFPESHTLIQKAKERLAFDELFLIQLKMLKIKRSWQKLRAPLMKFDKELIRSMVAKLPFKLTNAQRRVAWEIIGDLTGRHQNQRAKSQNQKEEIPPMNRLLEGDVGSGKTVVAAIAMFLVAKNGYQSAFMAPTEILAIQHYHTLTNLLLDFGLNLALFTHGKNELNGRKEKRELMVKKIRNGEIDIAIGTHALLQSEIRFPKLGLAIVDEQHRFGIRQRAMLRSKSKTVPHLLSMSATPIPRTLSLALYGDLDLSILDEMPQGRQKVATYLIPPEKRESAYGFIKKQIKEGRQVFVICPLIEESDRLGVKSATEEYERLKKEVFPELKIGLLHGRMKTKEKESIMEGFKKGKYDILVSTAVVEVGVDVPNATIMMIEGAERFGLAQLHQVRGRVGRGKYKTYCFMFAEKPSPQTIK</sequence>
<dbReference type="InterPro" id="IPR011545">
    <property type="entry name" value="DEAD/DEAH_box_helicase_dom"/>
</dbReference>
<dbReference type="SUPFAM" id="SSF50249">
    <property type="entry name" value="Nucleic acid-binding proteins"/>
    <property type="match status" value="1"/>
</dbReference>
<reference evidence="10" key="1">
    <citation type="journal article" date="2020" name="mSystems">
        <title>Genome- and Community-Level Interaction Insights into Carbon Utilization and Element Cycling Functions of Hydrothermarchaeota in Hydrothermal Sediment.</title>
        <authorList>
            <person name="Zhou Z."/>
            <person name="Liu Y."/>
            <person name="Xu W."/>
            <person name="Pan J."/>
            <person name="Luo Z.H."/>
            <person name="Li M."/>
        </authorList>
    </citation>
    <scope>NUCLEOTIDE SEQUENCE [LARGE SCALE GENOMIC DNA]</scope>
    <source>
        <strain evidence="10">SpSt-757</strain>
    </source>
</reference>
<dbReference type="PANTHER" id="PTHR47964:SF1">
    <property type="entry name" value="ATP-DEPENDENT DNA HELICASE HOMOLOG RECG, CHLOROPLASTIC"/>
    <property type="match status" value="1"/>
</dbReference>
<evidence type="ECO:0000259" key="9">
    <source>
        <dbReference type="PROSITE" id="PS51194"/>
    </source>
</evidence>
<dbReference type="GO" id="GO:0006281">
    <property type="term" value="P:DNA repair"/>
    <property type="evidence" value="ECO:0007669"/>
    <property type="project" value="UniProtKB-KW"/>
</dbReference>
<dbReference type="Pfam" id="PF17191">
    <property type="entry name" value="RecG_wedge"/>
    <property type="match status" value="1"/>
</dbReference>
<dbReference type="Gene3D" id="1.10.150.20">
    <property type="entry name" value="5' to 3' exonuclease, C-terminal subdomain"/>
    <property type="match status" value="1"/>
</dbReference>
<evidence type="ECO:0000256" key="3">
    <source>
        <dbReference type="ARBA" id="ARBA00022801"/>
    </source>
</evidence>
<dbReference type="SUPFAM" id="SSF52540">
    <property type="entry name" value="P-loop containing nucleoside triphosphate hydrolases"/>
    <property type="match status" value="2"/>
</dbReference>
<dbReference type="InterPro" id="IPR047112">
    <property type="entry name" value="RecG/Mfd"/>
</dbReference>
<dbReference type="Gene3D" id="2.40.50.140">
    <property type="entry name" value="Nucleic acid-binding proteins"/>
    <property type="match status" value="1"/>
</dbReference>
<keyword evidence="2" id="KW-0227">DNA damage</keyword>
<dbReference type="Gene3D" id="3.40.50.300">
    <property type="entry name" value="P-loop containing nucleotide triphosphate hydrolases"/>
    <property type="match status" value="2"/>
</dbReference>
<dbReference type="GO" id="GO:0003678">
    <property type="term" value="F:DNA helicase activity"/>
    <property type="evidence" value="ECO:0007669"/>
    <property type="project" value="TreeGrafter"/>
</dbReference>
<feature type="domain" description="Helicase C-terminal" evidence="9">
    <location>
        <begin position="471"/>
        <end position="611"/>
    </location>
</feature>
<evidence type="ECO:0000259" key="8">
    <source>
        <dbReference type="PROSITE" id="PS51192"/>
    </source>
</evidence>
<keyword evidence="5" id="KW-0067">ATP-binding</keyword>
<dbReference type="GO" id="GO:0003677">
    <property type="term" value="F:DNA binding"/>
    <property type="evidence" value="ECO:0007669"/>
    <property type="project" value="UniProtKB-KW"/>
</dbReference>
<dbReference type="CDD" id="cd17992">
    <property type="entry name" value="DEXHc_RecG"/>
    <property type="match status" value="1"/>
</dbReference>
<name>A0A7V3JAB6_UNCC3</name>
<evidence type="ECO:0000256" key="5">
    <source>
        <dbReference type="ARBA" id="ARBA00022840"/>
    </source>
</evidence>
<dbReference type="Pfam" id="PF00271">
    <property type="entry name" value="Helicase_C"/>
    <property type="match status" value="1"/>
</dbReference>
<keyword evidence="4 10" id="KW-0347">Helicase</keyword>
<keyword evidence="3" id="KW-0378">Hydrolase</keyword>
<gene>
    <name evidence="10" type="primary">recG</name>
    <name evidence="10" type="ORF">ENV41_03085</name>
</gene>
<dbReference type="GO" id="GO:0016787">
    <property type="term" value="F:hydrolase activity"/>
    <property type="evidence" value="ECO:0007669"/>
    <property type="project" value="UniProtKB-KW"/>
</dbReference>
<dbReference type="PROSITE" id="PS51194">
    <property type="entry name" value="HELICASE_CTER"/>
    <property type="match status" value="1"/>
</dbReference>
<dbReference type="PANTHER" id="PTHR47964">
    <property type="entry name" value="ATP-DEPENDENT DNA HELICASE HOMOLOG RECG, CHLOROPLASTIC"/>
    <property type="match status" value="1"/>
</dbReference>
<dbReference type="SMART" id="SM00487">
    <property type="entry name" value="DEXDc"/>
    <property type="match status" value="1"/>
</dbReference>
<dbReference type="GO" id="GO:0005524">
    <property type="term" value="F:ATP binding"/>
    <property type="evidence" value="ECO:0007669"/>
    <property type="project" value="UniProtKB-KW"/>
</dbReference>
<dbReference type="PROSITE" id="PS51192">
    <property type="entry name" value="HELICASE_ATP_BIND_1"/>
    <property type="match status" value="1"/>
</dbReference>
<dbReference type="SMART" id="SM00490">
    <property type="entry name" value="HELICc"/>
    <property type="match status" value="1"/>
</dbReference>
<keyword evidence="7" id="KW-0234">DNA repair</keyword>
<comment type="caution">
    <text evidence="10">The sequence shown here is derived from an EMBL/GenBank/DDBJ whole genome shotgun (WGS) entry which is preliminary data.</text>
</comment>
<feature type="domain" description="Helicase ATP-binding" evidence="8">
    <location>
        <begin position="285"/>
        <end position="452"/>
    </location>
</feature>